<organism evidence="4 5">
    <name type="scientific">Persicobacter diffluens</name>
    <dbReference type="NCBI Taxonomy" id="981"/>
    <lineage>
        <taxon>Bacteria</taxon>
        <taxon>Pseudomonadati</taxon>
        <taxon>Bacteroidota</taxon>
        <taxon>Cytophagia</taxon>
        <taxon>Cytophagales</taxon>
        <taxon>Persicobacteraceae</taxon>
        <taxon>Persicobacter</taxon>
    </lineage>
</organism>
<dbReference type="Gene3D" id="2.40.160.20">
    <property type="match status" value="1"/>
</dbReference>
<comment type="caution">
    <text evidence="4">The sequence shown here is derived from an EMBL/GenBank/DDBJ whole genome shotgun (WGS) entry which is preliminary data.</text>
</comment>
<dbReference type="InterPro" id="IPR011250">
    <property type="entry name" value="OMP/PagP_B-barrel"/>
</dbReference>
<evidence type="ECO:0000256" key="1">
    <source>
        <dbReference type="ARBA" id="ARBA00022729"/>
    </source>
</evidence>
<evidence type="ECO:0000313" key="4">
    <source>
        <dbReference type="EMBL" id="GJM59834.1"/>
    </source>
</evidence>
<dbReference type="EMBL" id="BQKE01000001">
    <property type="protein sequence ID" value="GJM59834.1"/>
    <property type="molecule type" value="Genomic_DNA"/>
</dbReference>
<evidence type="ECO:0000259" key="3">
    <source>
        <dbReference type="Pfam" id="PF13505"/>
    </source>
</evidence>
<accession>A0AAN4VTJ8</accession>
<dbReference type="SUPFAM" id="SSF56925">
    <property type="entry name" value="OMPA-like"/>
    <property type="match status" value="1"/>
</dbReference>
<keyword evidence="5" id="KW-1185">Reference proteome</keyword>
<protein>
    <recommendedName>
        <fullName evidence="3">Outer membrane protein beta-barrel domain-containing protein</fullName>
    </recommendedName>
</protein>
<dbReference type="Pfam" id="PF13505">
    <property type="entry name" value="OMP_b-brl"/>
    <property type="match status" value="1"/>
</dbReference>
<feature type="signal peptide" evidence="2">
    <location>
        <begin position="1"/>
        <end position="20"/>
    </location>
</feature>
<evidence type="ECO:0000256" key="2">
    <source>
        <dbReference type="SAM" id="SignalP"/>
    </source>
</evidence>
<dbReference type="InterPro" id="IPR027385">
    <property type="entry name" value="Beta-barrel_OMP"/>
</dbReference>
<sequence length="178" mass="19490">MRLFGLFLSMALALSLTAMGQAKPQTEGENSLPKGGMQINAGFGLSGNGIPVYGGMDFGVHQDMTAGFEVGYRSFSDNYWRYNSFSITGTFNYHFNRLIGLPSNFDVYAGANIGYVNWNHHWEGPAGTDEWHKSHSSGIGLGLQIGGRYFFNQNWGVNVELNGGNQLSSGRVGVTYRL</sequence>
<dbReference type="Proteomes" id="UP001310022">
    <property type="component" value="Unassembled WGS sequence"/>
</dbReference>
<proteinExistence type="predicted"/>
<name>A0AAN4VTJ8_9BACT</name>
<feature type="chain" id="PRO_5042945680" description="Outer membrane protein beta-barrel domain-containing protein" evidence="2">
    <location>
        <begin position="21"/>
        <end position="178"/>
    </location>
</feature>
<dbReference type="RefSeq" id="WP_338235774.1">
    <property type="nucleotide sequence ID" value="NZ_BQKE01000001.1"/>
</dbReference>
<evidence type="ECO:0000313" key="5">
    <source>
        <dbReference type="Proteomes" id="UP001310022"/>
    </source>
</evidence>
<feature type="domain" description="Outer membrane protein beta-barrel" evidence="3">
    <location>
        <begin position="12"/>
        <end position="163"/>
    </location>
</feature>
<reference evidence="4 5" key="1">
    <citation type="submission" date="2021-12" db="EMBL/GenBank/DDBJ databases">
        <title>Genome sequencing of bacteria with rrn-lacking chromosome and rrn-plasmid.</title>
        <authorList>
            <person name="Anda M."/>
            <person name="Iwasaki W."/>
        </authorList>
    </citation>
    <scope>NUCLEOTIDE SEQUENCE [LARGE SCALE GENOMIC DNA]</scope>
    <source>
        <strain evidence="4 5">NBRC 15940</strain>
    </source>
</reference>
<gene>
    <name evidence="4" type="ORF">PEDI_03860</name>
</gene>
<dbReference type="AlphaFoldDB" id="A0AAN4VTJ8"/>
<keyword evidence="1 2" id="KW-0732">Signal</keyword>